<dbReference type="Proteomes" id="UP001162992">
    <property type="component" value="Chromosome 5"/>
</dbReference>
<gene>
    <name evidence="1" type="ORF">O6H91_05G029200</name>
</gene>
<organism evidence="1 2">
    <name type="scientific">Diphasiastrum complanatum</name>
    <name type="common">Issler's clubmoss</name>
    <name type="synonym">Lycopodium complanatum</name>
    <dbReference type="NCBI Taxonomy" id="34168"/>
    <lineage>
        <taxon>Eukaryota</taxon>
        <taxon>Viridiplantae</taxon>
        <taxon>Streptophyta</taxon>
        <taxon>Embryophyta</taxon>
        <taxon>Tracheophyta</taxon>
        <taxon>Lycopodiopsida</taxon>
        <taxon>Lycopodiales</taxon>
        <taxon>Lycopodiaceae</taxon>
        <taxon>Lycopodioideae</taxon>
        <taxon>Diphasiastrum</taxon>
    </lineage>
</organism>
<accession>A0ACC2DM73</accession>
<evidence type="ECO:0000313" key="2">
    <source>
        <dbReference type="Proteomes" id="UP001162992"/>
    </source>
</evidence>
<dbReference type="EMBL" id="CM055096">
    <property type="protein sequence ID" value="KAJ7555265.1"/>
    <property type="molecule type" value="Genomic_DNA"/>
</dbReference>
<evidence type="ECO:0000313" key="1">
    <source>
        <dbReference type="EMBL" id="KAJ7555265.1"/>
    </source>
</evidence>
<protein>
    <submittedName>
        <fullName evidence="1">Uncharacterized protein</fullName>
    </submittedName>
</protein>
<keyword evidence="2" id="KW-1185">Reference proteome</keyword>
<comment type="caution">
    <text evidence="1">The sequence shown here is derived from an EMBL/GenBank/DDBJ whole genome shotgun (WGS) entry which is preliminary data.</text>
</comment>
<sequence>MVLLTRMQTLPMHVFSQQQQRPPLSLSHVESQHLLTATHLADASAGITAPHPNAACVLAHGSRVVGDAFLYAEGGRSAEIQAVERAREHATGSTAYLNLEPGDCHGDDSPILALKQAGVLRVIVGLHHPLQHFRGKAITALRKAGIIVDVLGEDTVGDRAQEALEACQYVNIPLLYTATHQLPFSVLKYAMTLDGKIATSTGHSSWVSSKLSRQRVLETRGRSNAVIVGGNTVRRDDPRLTARQENCHSPVRIVMSRGLDLPEEANLWDVSITPTIVMTQRGARNDLQKKLASKGVEIVEFDFLTPRDVMNYCYDCGFLSVLWECGGTLSAPAISAGVIHKVMAFVAPKIIGGVRAPSPVGELGFLEMTQALKLSNVSYEQVGPDLLISGYLYPIPGMQVDAPMWEEAPYVTGSNDEKSVIYFHKTWGFFGAFSTFSPHPVSMENDGKRISWHSVEHYYQAQKFNGVKDRMAEKFAKDIQAADCPEKAAWLGKNFARQHPDLLQPDWQQRRTGIMYEALAKKFSLYPDLRNLLLSTNSRLLVNSSPFDVYWGCGRNGMGLNQLGKLLMKLRAEFEAVEIVKLHKSSIPKYSG</sequence>
<name>A0ACC2DM73_DIPCM</name>
<reference evidence="2" key="1">
    <citation type="journal article" date="2024" name="Proc. Natl. Acad. Sci. U.S.A.">
        <title>Extraordinary preservation of gene collinearity over three hundred million years revealed in homosporous lycophytes.</title>
        <authorList>
            <person name="Li C."/>
            <person name="Wickell D."/>
            <person name="Kuo L.Y."/>
            <person name="Chen X."/>
            <person name="Nie B."/>
            <person name="Liao X."/>
            <person name="Peng D."/>
            <person name="Ji J."/>
            <person name="Jenkins J."/>
            <person name="Williams M."/>
            <person name="Shu S."/>
            <person name="Plott C."/>
            <person name="Barry K."/>
            <person name="Rajasekar S."/>
            <person name="Grimwood J."/>
            <person name="Han X."/>
            <person name="Sun S."/>
            <person name="Hou Z."/>
            <person name="He W."/>
            <person name="Dai G."/>
            <person name="Sun C."/>
            <person name="Schmutz J."/>
            <person name="Leebens-Mack J.H."/>
            <person name="Li F.W."/>
            <person name="Wang L."/>
        </authorList>
    </citation>
    <scope>NUCLEOTIDE SEQUENCE [LARGE SCALE GENOMIC DNA]</scope>
    <source>
        <strain evidence="2">cv. PW_Plant_1</strain>
    </source>
</reference>
<proteinExistence type="predicted"/>